<protein>
    <submittedName>
        <fullName evidence="1">Uncharacterized protein</fullName>
    </submittedName>
</protein>
<dbReference type="GeneID" id="63770177"/>
<dbReference type="EMBL" id="MCFJ01000006">
    <property type="protein sequence ID" value="ORY64848.1"/>
    <property type="molecule type" value="Genomic_DNA"/>
</dbReference>
<keyword evidence="2" id="KW-1185">Reference proteome</keyword>
<proteinExistence type="predicted"/>
<dbReference type="AlphaFoldDB" id="A0A1Y2DZY9"/>
<gene>
    <name evidence="1" type="ORF">BCR38DRAFT_185531</name>
</gene>
<reference evidence="1 2" key="1">
    <citation type="submission" date="2016-07" db="EMBL/GenBank/DDBJ databases">
        <title>Pervasive Adenine N6-methylation of Active Genes in Fungi.</title>
        <authorList>
            <consortium name="DOE Joint Genome Institute"/>
            <person name="Mondo S.J."/>
            <person name="Dannebaum R.O."/>
            <person name="Kuo R.C."/>
            <person name="Labutti K."/>
            <person name="Haridas S."/>
            <person name="Kuo A."/>
            <person name="Salamov A."/>
            <person name="Ahrendt S.R."/>
            <person name="Lipzen A."/>
            <person name="Sullivan W."/>
            <person name="Andreopoulos W.B."/>
            <person name="Clum A."/>
            <person name="Lindquist E."/>
            <person name="Daum C."/>
            <person name="Ramamoorthy G.K."/>
            <person name="Gryganskyi A."/>
            <person name="Culley D."/>
            <person name="Magnuson J.K."/>
            <person name="James T.Y."/>
            <person name="O'Malley M.A."/>
            <person name="Stajich J.E."/>
            <person name="Spatafora J.W."/>
            <person name="Visel A."/>
            <person name="Grigoriev I.V."/>
        </authorList>
    </citation>
    <scope>NUCLEOTIDE SEQUENCE [LARGE SCALE GENOMIC DNA]</scope>
    <source>
        <strain evidence="1 2">CBS 129021</strain>
    </source>
</reference>
<dbReference type="Proteomes" id="UP000193689">
    <property type="component" value="Unassembled WGS sequence"/>
</dbReference>
<dbReference type="RefSeq" id="XP_040716001.1">
    <property type="nucleotide sequence ID" value="XM_040853965.1"/>
</dbReference>
<name>A0A1Y2DZY9_9PEZI</name>
<sequence>MATCSCLREKKVGCIFRPKYDNRQSYLAAAMSGTASNPRSMGFETRLNLLDLPRGLRDEIYFLAIFEPPRLESRHAASCRFVNLQPNSSEIPYLNITNSVPCTCGRRKALGLLLAPQTPARVLEHDWAHLSVRPLESCMKLLGPFPFGLG</sequence>
<dbReference type="InParanoid" id="A0A1Y2DZY9"/>
<accession>A0A1Y2DZY9</accession>
<evidence type="ECO:0000313" key="2">
    <source>
        <dbReference type="Proteomes" id="UP000193689"/>
    </source>
</evidence>
<organism evidence="1 2">
    <name type="scientific">Pseudomassariella vexata</name>
    <dbReference type="NCBI Taxonomy" id="1141098"/>
    <lineage>
        <taxon>Eukaryota</taxon>
        <taxon>Fungi</taxon>
        <taxon>Dikarya</taxon>
        <taxon>Ascomycota</taxon>
        <taxon>Pezizomycotina</taxon>
        <taxon>Sordariomycetes</taxon>
        <taxon>Xylariomycetidae</taxon>
        <taxon>Amphisphaeriales</taxon>
        <taxon>Pseudomassariaceae</taxon>
        <taxon>Pseudomassariella</taxon>
    </lineage>
</organism>
<evidence type="ECO:0000313" key="1">
    <source>
        <dbReference type="EMBL" id="ORY64848.1"/>
    </source>
</evidence>
<comment type="caution">
    <text evidence="1">The sequence shown here is derived from an EMBL/GenBank/DDBJ whole genome shotgun (WGS) entry which is preliminary data.</text>
</comment>